<dbReference type="Proteomes" id="UP000822688">
    <property type="component" value="Chromosome 1"/>
</dbReference>
<accession>A0A8T0JB19</accession>
<dbReference type="AlphaFoldDB" id="A0A8T0JB19"/>
<sequence>MSVPDGTAVLSLASSLTSPVDRLARVLSAGEVSSHAVVKALKSSGRLDTTLEITASSSKTL</sequence>
<dbReference type="EMBL" id="CM026421">
    <property type="protein sequence ID" value="KAG0591901.1"/>
    <property type="molecule type" value="Genomic_DNA"/>
</dbReference>
<name>A0A8T0JB19_CERPU</name>
<protein>
    <submittedName>
        <fullName evidence="1">Uncharacterized protein</fullName>
    </submittedName>
</protein>
<comment type="caution">
    <text evidence="1">The sequence shown here is derived from an EMBL/GenBank/DDBJ whole genome shotgun (WGS) entry which is preliminary data.</text>
</comment>
<reference evidence="1" key="1">
    <citation type="submission" date="2020-06" db="EMBL/GenBank/DDBJ databases">
        <title>WGS assembly of Ceratodon purpureus strain R40.</title>
        <authorList>
            <person name="Carey S.B."/>
            <person name="Jenkins J."/>
            <person name="Shu S."/>
            <person name="Lovell J.T."/>
            <person name="Sreedasyam A."/>
            <person name="Maumus F."/>
            <person name="Tiley G.P."/>
            <person name="Fernandez-Pozo N."/>
            <person name="Barry K."/>
            <person name="Chen C."/>
            <person name="Wang M."/>
            <person name="Lipzen A."/>
            <person name="Daum C."/>
            <person name="Saski C.A."/>
            <person name="Payton A.C."/>
            <person name="Mcbreen J.C."/>
            <person name="Conrad R.E."/>
            <person name="Kollar L.M."/>
            <person name="Olsson S."/>
            <person name="Huttunen S."/>
            <person name="Landis J.B."/>
            <person name="Wickett N.J."/>
            <person name="Johnson M.G."/>
            <person name="Rensing S.A."/>
            <person name="Grimwood J."/>
            <person name="Schmutz J."/>
            <person name="Mcdaniel S.F."/>
        </authorList>
    </citation>
    <scope>NUCLEOTIDE SEQUENCE</scope>
    <source>
        <strain evidence="1">R40</strain>
    </source>
</reference>
<evidence type="ECO:0000313" key="1">
    <source>
        <dbReference type="EMBL" id="KAG0591901.1"/>
    </source>
</evidence>
<organism evidence="1 2">
    <name type="scientific">Ceratodon purpureus</name>
    <name type="common">Fire moss</name>
    <name type="synonym">Dicranum purpureum</name>
    <dbReference type="NCBI Taxonomy" id="3225"/>
    <lineage>
        <taxon>Eukaryota</taxon>
        <taxon>Viridiplantae</taxon>
        <taxon>Streptophyta</taxon>
        <taxon>Embryophyta</taxon>
        <taxon>Bryophyta</taxon>
        <taxon>Bryophytina</taxon>
        <taxon>Bryopsida</taxon>
        <taxon>Dicranidae</taxon>
        <taxon>Pseudoditrichales</taxon>
        <taxon>Ditrichaceae</taxon>
        <taxon>Ceratodon</taxon>
    </lineage>
</organism>
<keyword evidence="2" id="KW-1185">Reference proteome</keyword>
<evidence type="ECO:0000313" key="2">
    <source>
        <dbReference type="Proteomes" id="UP000822688"/>
    </source>
</evidence>
<gene>
    <name evidence="1" type="ORF">KC19_1G210500</name>
</gene>
<proteinExistence type="predicted"/>